<evidence type="ECO:0000313" key="2">
    <source>
        <dbReference type="Proteomes" id="UP000298513"/>
    </source>
</evidence>
<proteinExistence type="predicted"/>
<sequence length="170" mass="19349">MFAGDHSHDGAALRDTRPVEWCEQARAAEQRRDWDAAIALVSAHAECYSTDPSRHDNHLWHMDLLIRAERLSELAERSLTDVHARRRLNRSLRERGMEAALRNRAKDGDRDALYVLVRLLCETSRTQEAHRVVQDLGPDDQYAHQIMAGLRSNGHLRARCGGQRPPASRG</sequence>
<evidence type="ECO:0008006" key="3">
    <source>
        <dbReference type="Google" id="ProtNLM"/>
    </source>
</evidence>
<dbReference type="AlphaFoldDB" id="A0A4Z1D1E4"/>
<comment type="caution">
    <text evidence="1">The sequence shown here is derived from an EMBL/GenBank/DDBJ whole genome shotgun (WGS) entry which is preliminary data.</text>
</comment>
<keyword evidence="2" id="KW-1185">Reference proteome</keyword>
<accession>A0A4Z1D1E4</accession>
<reference evidence="1 2" key="1">
    <citation type="submission" date="2019-04" db="EMBL/GenBank/DDBJ databases">
        <title>Streptomyces sp. nov. Bv016 isolated from bark of Buahinia variegata.</title>
        <authorList>
            <person name="Kanchanasin P."/>
            <person name="Tanasupawat S."/>
            <person name="Yuki M."/>
            <person name="Kudo T."/>
        </authorList>
    </citation>
    <scope>NUCLEOTIDE SEQUENCE [LARGE SCALE GENOMIC DNA]</scope>
    <source>
        <strain evidence="1 2">JCM 4765</strain>
    </source>
</reference>
<organism evidence="1 2">
    <name type="scientific">Streptomyces griseoluteus</name>
    <dbReference type="NCBI Taxonomy" id="29306"/>
    <lineage>
        <taxon>Bacteria</taxon>
        <taxon>Bacillati</taxon>
        <taxon>Actinomycetota</taxon>
        <taxon>Actinomycetes</taxon>
        <taxon>Kitasatosporales</taxon>
        <taxon>Streptomycetaceae</taxon>
        <taxon>Streptomyces</taxon>
    </lineage>
</organism>
<name>A0A4Z1D1E4_STRGP</name>
<gene>
    <name evidence="1" type="ORF">E5082_29205</name>
</gene>
<evidence type="ECO:0000313" key="1">
    <source>
        <dbReference type="EMBL" id="TGN75347.1"/>
    </source>
</evidence>
<dbReference type="EMBL" id="SRRU01000013">
    <property type="protein sequence ID" value="TGN75347.1"/>
    <property type="molecule type" value="Genomic_DNA"/>
</dbReference>
<protein>
    <recommendedName>
        <fullName evidence="3">Tetratricopeptide repeat protein</fullName>
    </recommendedName>
</protein>
<dbReference type="Proteomes" id="UP000298513">
    <property type="component" value="Unassembled WGS sequence"/>
</dbReference>